<dbReference type="EMBL" id="UHBY01000003">
    <property type="protein sequence ID" value="SUL37375.1"/>
    <property type="molecule type" value="Genomic_DNA"/>
</dbReference>
<proteinExistence type="predicted"/>
<protein>
    <submittedName>
        <fullName evidence="1">EVE domain protein</fullName>
    </submittedName>
</protein>
<name>A0A380EKP1_STAAU</name>
<gene>
    <name evidence="1" type="ORF">NCTC10702_03375</name>
</gene>
<sequence>MTAETNYFWLNCGYNRWNHNEPLVGQTAF</sequence>
<evidence type="ECO:0000313" key="2">
    <source>
        <dbReference type="Proteomes" id="UP000254116"/>
    </source>
</evidence>
<reference evidence="1 2" key="1">
    <citation type="submission" date="2018-06" db="EMBL/GenBank/DDBJ databases">
        <authorList>
            <consortium name="Pathogen Informatics"/>
            <person name="Doyle S."/>
        </authorList>
    </citation>
    <scope>NUCLEOTIDE SEQUENCE [LARGE SCALE GENOMIC DNA]</scope>
    <source>
        <strain evidence="1 2">NCTC10702</strain>
    </source>
</reference>
<dbReference type="AlphaFoldDB" id="A0A380EKP1"/>
<accession>A0A380EKP1</accession>
<evidence type="ECO:0000313" key="1">
    <source>
        <dbReference type="EMBL" id="SUL37375.1"/>
    </source>
</evidence>
<organism evidence="1 2">
    <name type="scientific">Staphylococcus aureus</name>
    <dbReference type="NCBI Taxonomy" id="1280"/>
    <lineage>
        <taxon>Bacteria</taxon>
        <taxon>Bacillati</taxon>
        <taxon>Bacillota</taxon>
        <taxon>Bacilli</taxon>
        <taxon>Bacillales</taxon>
        <taxon>Staphylococcaceae</taxon>
        <taxon>Staphylococcus</taxon>
    </lineage>
</organism>
<dbReference type="Proteomes" id="UP000254116">
    <property type="component" value="Unassembled WGS sequence"/>
</dbReference>